<dbReference type="AlphaFoldDB" id="A0A967EUX6"/>
<dbReference type="NCBIfam" id="TIGR02995">
    <property type="entry name" value="ectoine_ehuB"/>
    <property type="match status" value="1"/>
</dbReference>
<dbReference type="GO" id="GO:0051470">
    <property type="term" value="P:ectoine transmembrane transport"/>
    <property type="evidence" value="ECO:0007669"/>
    <property type="project" value="InterPro"/>
</dbReference>
<dbReference type="PANTHER" id="PTHR35936:SF17">
    <property type="entry name" value="ARGININE-BINDING EXTRACELLULAR PROTEIN ARTP"/>
    <property type="match status" value="1"/>
</dbReference>
<dbReference type="PANTHER" id="PTHR35936">
    <property type="entry name" value="MEMBRANE-BOUND LYTIC MUREIN TRANSGLYCOSYLASE F"/>
    <property type="match status" value="1"/>
</dbReference>
<organism evidence="4 5">
    <name type="scientific">Pelagibius litoralis</name>
    <dbReference type="NCBI Taxonomy" id="374515"/>
    <lineage>
        <taxon>Bacteria</taxon>
        <taxon>Pseudomonadati</taxon>
        <taxon>Pseudomonadota</taxon>
        <taxon>Alphaproteobacteria</taxon>
        <taxon>Rhodospirillales</taxon>
        <taxon>Rhodovibrionaceae</taxon>
        <taxon>Pelagibius</taxon>
    </lineage>
</organism>
<dbReference type="Gene3D" id="3.40.190.10">
    <property type="entry name" value="Periplasmic binding protein-like II"/>
    <property type="match status" value="2"/>
</dbReference>
<sequence length="295" mass="31197">MALKNKALGKNTLKLACGLAVAFSLASPASAETTRERVLSEKTIVIGVHNKAPWGYRDQNGNPAGFHPDLVRAIFEPLGVTKVELVIADFGALIPGLVASRFDAIASGLYITPKRCELVAFSNPDLRLADAALVAAGNPKGIKSYSDIAANEDLKFGATRGSVQGKNAAAAGIPESQMLLFQNTESTIAALTSGRVDAIAFSAATASKVVSDPNIDGIERASPFTGLILGNGKEKVGHSAVAFRQNDEDLRDLYNERLAELRADGTFDLIMEKNGFSKMEKAPDISFSQLCSGEL</sequence>
<gene>
    <name evidence="4" type="primary">ehuB</name>
    <name evidence="4" type="ORF">HBA54_04610</name>
</gene>
<name>A0A967EUX6_9PROT</name>
<dbReference type="GO" id="GO:0033294">
    <property type="term" value="F:ectoine binding"/>
    <property type="evidence" value="ECO:0007669"/>
    <property type="project" value="InterPro"/>
</dbReference>
<keyword evidence="5" id="KW-1185">Reference proteome</keyword>
<dbReference type="EMBL" id="JAAQPH010000003">
    <property type="protein sequence ID" value="NIA67866.1"/>
    <property type="molecule type" value="Genomic_DNA"/>
</dbReference>
<dbReference type="Proteomes" id="UP000761264">
    <property type="component" value="Unassembled WGS sequence"/>
</dbReference>
<evidence type="ECO:0000259" key="3">
    <source>
        <dbReference type="SMART" id="SM00062"/>
    </source>
</evidence>
<proteinExistence type="predicted"/>
<dbReference type="InterPro" id="IPR001638">
    <property type="entry name" value="Solute-binding_3/MltF_N"/>
</dbReference>
<protein>
    <submittedName>
        <fullName evidence="4">Ectoine/hydroxyectoine ABC transporter substrate-binding protein EhuB</fullName>
    </submittedName>
</protein>
<dbReference type="SMART" id="SM00062">
    <property type="entry name" value="PBPb"/>
    <property type="match status" value="1"/>
</dbReference>
<evidence type="ECO:0000256" key="2">
    <source>
        <dbReference type="SAM" id="SignalP"/>
    </source>
</evidence>
<feature type="domain" description="Solute-binding protein family 3/N-terminal" evidence="3">
    <location>
        <begin position="43"/>
        <end position="278"/>
    </location>
</feature>
<evidence type="ECO:0000256" key="1">
    <source>
        <dbReference type="ARBA" id="ARBA00022729"/>
    </source>
</evidence>
<feature type="signal peptide" evidence="2">
    <location>
        <begin position="1"/>
        <end position="31"/>
    </location>
</feature>
<feature type="chain" id="PRO_5037753640" evidence="2">
    <location>
        <begin position="32"/>
        <end position="295"/>
    </location>
</feature>
<accession>A0A967EUX6</accession>
<evidence type="ECO:0000313" key="4">
    <source>
        <dbReference type="EMBL" id="NIA67866.1"/>
    </source>
</evidence>
<evidence type="ECO:0000313" key="5">
    <source>
        <dbReference type="Proteomes" id="UP000761264"/>
    </source>
</evidence>
<keyword evidence="1 2" id="KW-0732">Signal</keyword>
<dbReference type="InterPro" id="IPR014337">
    <property type="entry name" value="Ectoine_EhuB"/>
</dbReference>
<comment type="caution">
    <text evidence="4">The sequence shown here is derived from an EMBL/GenBank/DDBJ whole genome shotgun (WGS) entry which is preliminary data.</text>
</comment>
<dbReference type="Pfam" id="PF00497">
    <property type="entry name" value="SBP_bac_3"/>
    <property type="match status" value="1"/>
</dbReference>
<dbReference type="RefSeq" id="WP_167221871.1">
    <property type="nucleotide sequence ID" value="NZ_JAAQPH010000003.1"/>
</dbReference>
<dbReference type="SUPFAM" id="SSF53850">
    <property type="entry name" value="Periplasmic binding protein-like II"/>
    <property type="match status" value="1"/>
</dbReference>
<reference evidence="4" key="1">
    <citation type="submission" date="2020-03" db="EMBL/GenBank/DDBJ databases">
        <title>Genome of Pelagibius litoralis DSM 21314T.</title>
        <authorList>
            <person name="Wang G."/>
        </authorList>
    </citation>
    <scope>NUCLEOTIDE SEQUENCE</scope>
    <source>
        <strain evidence="4">DSM 21314</strain>
    </source>
</reference>